<dbReference type="PANTHER" id="PTHR16184:SF6">
    <property type="entry name" value="ELONGATOR COMPLEX PROTEIN 6"/>
    <property type="match status" value="1"/>
</dbReference>
<name>A0ABP0FCU3_CLALP</name>
<organism evidence="5 6">
    <name type="scientific">Clavelina lepadiformis</name>
    <name type="common">Light-bulb sea squirt</name>
    <name type="synonym">Ascidia lepadiformis</name>
    <dbReference type="NCBI Taxonomy" id="159417"/>
    <lineage>
        <taxon>Eukaryota</taxon>
        <taxon>Metazoa</taxon>
        <taxon>Chordata</taxon>
        <taxon>Tunicata</taxon>
        <taxon>Ascidiacea</taxon>
        <taxon>Aplousobranchia</taxon>
        <taxon>Clavelinidae</taxon>
        <taxon>Clavelina</taxon>
    </lineage>
</organism>
<evidence type="ECO:0000313" key="5">
    <source>
        <dbReference type="EMBL" id="CAK8677528.1"/>
    </source>
</evidence>
<comment type="pathway">
    <text evidence="1">tRNA modification; 5-methoxycarbonylmethyl-2-thiouridine-tRNA biosynthesis.</text>
</comment>
<dbReference type="Pfam" id="PF09807">
    <property type="entry name" value="ELP6"/>
    <property type="match status" value="1"/>
</dbReference>
<reference evidence="5 6" key="1">
    <citation type="submission" date="2024-02" db="EMBL/GenBank/DDBJ databases">
        <authorList>
            <person name="Daric V."/>
            <person name="Darras S."/>
        </authorList>
    </citation>
    <scope>NUCLEOTIDE SEQUENCE [LARGE SCALE GENOMIC DNA]</scope>
</reference>
<dbReference type="CDD" id="cd19495">
    <property type="entry name" value="Elp6"/>
    <property type="match status" value="1"/>
</dbReference>
<dbReference type="Proteomes" id="UP001642483">
    <property type="component" value="Unassembled WGS sequence"/>
</dbReference>
<evidence type="ECO:0000256" key="2">
    <source>
        <dbReference type="ARBA" id="ARBA00008837"/>
    </source>
</evidence>
<comment type="similarity">
    <text evidence="2">Belongs to the ELP6 family.</text>
</comment>
<evidence type="ECO:0000256" key="1">
    <source>
        <dbReference type="ARBA" id="ARBA00005043"/>
    </source>
</evidence>
<dbReference type="SUPFAM" id="SSF52540">
    <property type="entry name" value="P-loop containing nucleoside triphosphate hydrolases"/>
    <property type="match status" value="1"/>
</dbReference>
<comment type="caution">
    <text evidence="5">The sequence shown here is derived from an EMBL/GenBank/DDBJ whole genome shotgun (WGS) entry which is preliminary data.</text>
</comment>
<protein>
    <recommendedName>
        <fullName evidence="3">Elongator complex protein 6</fullName>
    </recommendedName>
    <alternativeName>
        <fullName evidence="4">Protein TMEM103</fullName>
    </alternativeName>
</protein>
<evidence type="ECO:0000256" key="3">
    <source>
        <dbReference type="ARBA" id="ARBA00020263"/>
    </source>
</evidence>
<gene>
    <name evidence="5" type="ORF">CVLEPA_LOCUS6900</name>
</gene>
<evidence type="ECO:0000313" key="6">
    <source>
        <dbReference type="Proteomes" id="UP001642483"/>
    </source>
</evidence>
<dbReference type="InterPro" id="IPR027417">
    <property type="entry name" value="P-loop_NTPase"/>
</dbReference>
<dbReference type="PANTHER" id="PTHR16184">
    <property type="entry name" value="ELONGATOR COMPLEX PROTEIN 6"/>
    <property type="match status" value="1"/>
</dbReference>
<dbReference type="Gene3D" id="3.40.50.300">
    <property type="entry name" value="P-loop containing nucleotide triphosphate hydrolases"/>
    <property type="match status" value="1"/>
</dbReference>
<evidence type="ECO:0000256" key="4">
    <source>
        <dbReference type="ARBA" id="ARBA00045027"/>
    </source>
</evidence>
<dbReference type="EMBL" id="CAWYQH010000046">
    <property type="protein sequence ID" value="CAK8677528.1"/>
    <property type="molecule type" value="Genomic_DNA"/>
</dbReference>
<accession>A0ABP0FCU3</accession>
<keyword evidence="6" id="KW-1185">Reference proteome</keyword>
<proteinExistence type="inferred from homology"/>
<dbReference type="InterPro" id="IPR018627">
    <property type="entry name" value="ELP6"/>
</dbReference>
<sequence length="260" mass="29420">MFEELNNIAGWSLKNLPTNKMILISDWNTDASFLLHHFLAFYLKANSKVVLAHAAQSFIHYNLACSRLGVNLERSRNNGDLIALNLLDASLQQYVEGSCENLSLDSEYCLNFLFGDNSLKHLFKVFKRCVENTKDALIILDDVTLFLGLGVSQKDLNYFVHYMDVLCKSNNCTFVTLFHQNFAPDISEPSPYLCCQLYASYEIEVKGLESGYSKDVHGVLTLKSKETKGIKTYQPHKLMHYRLTDRSLQLLAPGTSSAVL</sequence>